<accession>A0ABR3EM27</accession>
<feature type="compositionally biased region" description="Low complexity" evidence="1">
    <location>
        <begin position="92"/>
        <end position="108"/>
    </location>
</feature>
<proteinExistence type="predicted"/>
<feature type="domain" description="KOW" evidence="2">
    <location>
        <begin position="439"/>
        <end position="466"/>
    </location>
</feature>
<dbReference type="InterPro" id="IPR005824">
    <property type="entry name" value="KOW"/>
</dbReference>
<organism evidence="3 4">
    <name type="scientific">Marasmius crinis-equi</name>
    <dbReference type="NCBI Taxonomy" id="585013"/>
    <lineage>
        <taxon>Eukaryota</taxon>
        <taxon>Fungi</taxon>
        <taxon>Dikarya</taxon>
        <taxon>Basidiomycota</taxon>
        <taxon>Agaricomycotina</taxon>
        <taxon>Agaricomycetes</taxon>
        <taxon>Agaricomycetidae</taxon>
        <taxon>Agaricales</taxon>
        <taxon>Marasmiineae</taxon>
        <taxon>Marasmiaceae</taxon>
        <taxon>Marasmius</taxon>
    </lineage>
</organism>
<feature type="region of interest" description="Disordered" evidence="1">
    <location>
        <begin position="88"/>
        <end position="114"/>
    </location>
</feature>
<gene>
    <name evidence="3" type="ORF">V5O48_018103</name>
</gene>
<keyword evidence="4" id="KW-1185">Reference proteome</keyword>
<reference evidence="3 4" key="1">
    <citation type="submission" date="2024-02" db="EMBL/GenBank/DDBJ databases">
        <title>A draft genome for the cacao thread blight pathogen Marasmius crinis-equi.</title>
        <authorList>
            <person name="Cohen S.P."/>
            <person name="Baruah I.K."/>
            <person name="Amoako-Attah I."/>
            <person name="Bukari Y."/>
            <person name="Meinhardt L.W."/>
            <person name="Bailey B.A."/>
        </authorList>
    </citation>
    <scope>NUCLEOTIDE SEQUENCE [LARGE SCALE GENOMIC DNA]</scope>
    <source>
        <strain evidence="3 4">GH-76</strain>
    </source>
</reference>
<feature type="domain" description="KOW" evidence="2">
    <location>
        <begin position="606"/>
        <end position="633"/>
    </location>
</feature>
<protein>
    <recommendedName>
        <fullName evidence="2">KOW domain-containing protein</fullName>
    </recommendedName>
</protein>
<feature type="compositionally biased region" description="Acidic residues" evidence="1">
    <location>
        <begin position="27"/>
        <end position="44"/>
    </location>
</feature>
<comment type="caution">
    <text evidence="3">The sequence shown here is derived from an EMBL/GenBank/DDBJ whole genome shotgun (WGS) entry which is preliminary data.</text>
</comment>
<sequence length="697" mass="78717">MAPRKRAQRDVSRFLDLDARDEGESASSDEDNDYERELSFEPDENAFPTPPNVVFDAPAEDQQALFEAYIDGLLTRRHPHIHANPPLPLFHPTRQPTPTQANAPQPEAGPSHVPSLQISRTGHAPDGLRLPMESDQLYPWAPRLRSQTPHSDPAEIPHYLQMDTEEREVMRRRRERVLNIPSCDPQRLEDEDRLYASRKDVGPAEWVVIRGGLYHGDVGLIVGNTPPEGNDCAQEQRPGSREYSGEYLLRRIKRHYGESVERLATVDDTFNVLLVPRLRASKRKREAGSGRNKRPLPRLFDPEGRSGVESAYEFECVRPDGSIYNALQYVYKEQTFLDGLLLAEYPRSHLKLATDLPTVLEDPFQNTTFPEVLSCPLPHPATWSFEEGERVKWVQSSKSCQTGVLMNVVVARRGTQPQTAIVTFPDGVFPAPTRQLLKTHEVDDWVLLQKGDHKGKPGVVLSRADTAIVVLLRDQKQVISVHVNSAKGIPALEERDELVDPQQALVGIGAKKELIPVPWRGTNVRITAGQFRDSRGVVQSVERIEGRVGRRLLIGIWLDVDLKLVFVDYDNVVHIGTFKRLKDWQPLSSIQHTIYGLSRSMSTGREPWLGTRVLVVGGEFKGEYGYVRRVEVTWETEKLRRDVNVVGKTVGRRRGIKLAIDLETQRAGQAGLQAISYLKVVDAVRRVFLNRAYPVKA</sequence>
<feature type="compositionally biased region" description="Basic and acidic residues" evidence="1">
    <location>
        <begin position="8"/>
        <end position="23"/>
    </location>
</feature>
<evidence type="ECO:0000313" key="3">
    <source>
        <dbReference type="EMBL" id="KAL0563952.1"/>
    </source>
</evidence>
<evidence type="ECO:0000256" key="1">
    <source>
        <dbReference type="SAM" id="MobiDB-lite"/>
    </source>
</evidence>
<evidence type="ECO:0000259" key="2">
    <source>
        <dbReference type="SMART" id="SM00739"/>
    </source>
</evidence>
<feature type="region of interest" description="Disordered" evidence="1">
    <location>
        <begin position="1"/>
        <end position="55"/>
    </location>
</feature>
<evidence type="ECO:0000313" key="4">
    <source>
        <dbReference type="Proteomes" id="UP001465976"/>
    </source>
</evidence>
<dbReference type="EMBL" id="JBAHYK010003087">
    <property type="protein sequence ID" value="KAL0563952.1"/>
    <property type="molecule type" value="Genomic_DNA"/>
</dbReference>
<name>A0ABR3EM27_9AGAR</name>
<feature type="domain" description="KOW" evidence="2">
    <location>
        <begin position="517"/>
        <end position="544"/>
    </location>
</feature>
<feature type="non-terminal residue" evidence="3">
    <location>
        <position position="697"/>
    </location>
</feature>
<dbReference type="SMART" id="SM00739">
    <property type="entry name" value="KOW"/>
    <property type="match status" value="3"/>
</dbReference>
<dbReference type="Proteomes" id="UP001465976">
    <property type="component" value="Unassembled WGS sequence"/>
</dbReference>